<dbReference type="OMA" id="IVMHKPD"/>
<dbReference type="GeneTree" id="ENSGT00390000001414"/>
<keyword evidence="3" id="KW-1185">Reference proteome</keyword>
<accession>A0A452SWS6</accession>
<organism evidence="2 3">
    <name type="scientific">Ursus americanus</name>
    <name type="common">American black bear</name>
    <name type="synonym">Euarctos americanus</name>
    <dbReference type="NCBI Taxonomy" id="9643"/>
    <lineage>
        <taxon>Eukaryota</taxon>
        <taxon>Metazoa</taxon>
        <taxon>Chordata</taxon>
        <taxon>Craniata</taxon>
        <taxon>Vertebrata</taxon>
        <taxon>Euteleostomi</taxon>
        <taxon>Mammalia</taxon>
        <taxon>Eutheria</taxon>
        <taxon>Laurasiatheria</taxon>
        <taxon>Carnivora</taxon>
        <taxon>Caniformia</taxon>
        <taxon>Ursidae</taxon>
        <taxon>Ursus</taxon>
    </lineage>
</organism>
<dbReference type="InterPro" id="IPR009348">
    <property type="entry name" value="NPR2-like"/>
</dbReference>
<dbReference type="GO" id="GO:0045947">
    <property type="term" value="P:negative regulation of translational initiation"/>
    <property type="evidence" value="ECO:0007669"/>
    <property type="project" value="Ensembl"/>
</dbReference>
<reference evidence="3" key="1">
    <citation type="submission" date="2016-06" db="EMBL/GenBank/DDBJ databases">
        <title>De novo assembly and RNA-Seq shows season-dependent expression and editing in black bear kidneys.</title>
        <authorList>
            <person name="Korstanje R."/>
            <person name="Srivastava A."/>
            <person name="Sarsani V.K."/>
            <person name="Sheehan S.M."/>
            <person name="Seger R.L."/>
            <person name="Barter M.E."/>
            <person name="Lindqvist C."/>
            <person name="Brody L.C."/>
            <person name="Mullikin J.C."/>
        </authorList>
    </citation>
    <scope>NUCLEOTIDE SEQUENCE [LARGE SCALE GENOMIC DNA]</scope>
</reference>
<reference evidence="2" key="2">
    <citation type="submission" date="2025-08" db="UniProtKB">
        <authorList>
            <consortium name="Ensembl"/>
        </authorList>
    </citation>
    <scope>IDENTIFICATION</scope>
</reference>
<sequence>MLPLHARDSPASPAALNRCGGFFPRKWDTRGSAARCSSVAEPLHFRVRRLPSRDFLSQAPPPPATPLCRSAQTLLSRLLHGCVSAQACLTWRSRPEDCFRRVFPGVQEPGSTDLGPTGVMGSGCRIECIFFSEFHPTLGPKITYQVPEDFISRELFDTVQVYIITKPELQNKLITVTAMEKKLIGCPVCIEHKKYSRNALLFNLGFVCDAQAKTCALEPIVKKLAGYLTTLELESSFVSTEESKQKLVPIMTILLEELNASGRCTLPIDESNTIHLKVIEQRPDPPVAQEYDVPVFTKDKEDFFNSQWDLTTQQILPYIDGFRHVQKISAEADVELNLVRIAIQNLLYYGVVTLVSILQYSNVYCPTPKVQDLVDDKSLQEACLSYVTKQGHKRASLRDVFQLYCSLSPGTTVRDLIGRHPQQLQRVDERKLIQFGLMKNLIRRLQKYPVRVSREERSHPARLYTGCHSYDEICCKTGMSYHELDERLENDPNIIICWK</sequence>
<dbReference type="Pfam" id="PF06218">
    <property type="entry name" value="NPR2"/>
    <property type="match status" value="1"/>
</dbReference>
<dbReference type="GO" id="GO:0061462">
    <property type="term" value="P:protein localization to lysosome"/>
    <property type="evidence" value="ECO:0007669"/>
    <property type="project" value="Ensembl"/>
</dbReference>
<dbReference type="GO" id="GO:0005765">
    <property type="term" value="C:lysosomal membrane"/>
    <property type="evidence" value="ECO:0007669"/>
    <property type="project" value="Ensembl"/>
</dbReference>
<dbReference type="GO" id="GO:0005096">
    <property type="term" value="F:GTPase activator activity"/>
    <property type="evidence" value="ECO:0007669"/>
    <property type="project" value="Ensembl"/>
</dbReference>
<protein>
    <submittedName>
        <fullName evidence="2">NPR2 like, GATOR1 complex subunit</fullName>
    </submittedName>
</protein>
<dbReference type="Ensembl" id="ENSUAMT00000041643.1">
    <property type="protein sequence ID" value="ENSUAMP00000037407.1"/>
    <property type="gene ID" value="ENSUAMG00000028330.1"/>
</dbReference>
<evidence type="ECO:0000256" key="1">
    <source>
        <dbReference type="ARBA" id="ARBA00008433"/>
    </source>
</evidence>
<reference evidence="2" key="3">
    <citation type="submission" date="2025-09" db="UniProtKB">
        <authorList>
            <consortium name="Ensembl"/>
        </authorList>
    </citation>
    <scope>IDENTIFICATION</scope>
</reference>
<dbReference type="GO" id="GO:0045948">
    <property type="term" value="P:positive regulation of translational initiation"/>
    <property type="evidence" value="ECO:0007669"/>
    <property type="project" value="Ensembl"/>
</dbReference>
<dbReference type="GO" id="GO:0038202">
    <property type="term" value="P:TORC1 signaling"/>
    <property type="evidence" value="ECO:0007669"/>
    <property type="project" value="Ensembl"/>
</dbReference>
<name>A0A452SWS6_URSAM</name>
<dbReference type="GO" id="GO:1990130">
    <property type="term" value="C:GATOR1 complex"/>
    <property type="evidence" value="ECO:0007669"/>
    <property type="project" value="Ensembl"/>
</dbReference>
<gene>
    <name evidence="2" type="primary">NPRL2</name>
</gene>
<dbReference type="AlphaFoldDB" id="A0A452SWS6"/>
<dbReference type="Proteomes" id="UP000291022">
    <property type="component" value="Unassembled WGS sequence"/>
</dbReference>
<dbReference type="GO" id="GO:0061431">
    <property type="term" value="P:cellular response to methionine"/>
    <property type="evidence" value="ECO:0007669"/>
    <property type="project" value="Ensembl"/>
</dbReference>
<dbReference type="GO" id="GO:1904263">
    <property type="term" value="P:positive regulation of TORC1 signaling"/>
    <property type="evidence" value="ECO:0007669"/>
    <property type="project" value="Ensembl"/>
</dbReference>
<dbReference type="STRING" id="9643.ENSUAMP00000037407"/>
<dbReference type="GO" id="GO:0010508">
    <property type="term" value="P:positive regulation of autophagy"/>
    <property type="evidence" value="ECO:0007669"/>
    <property type="project" value="TreeGrafter"/>
</dbReference>
<dbReference type="PANTHER" id="PTHR12991:SF10">
    <property type="entry name" value="GATOR COMPLEX PROTEIN NPRL2"/>
    <property type="match status" value="1"/>
</dbReference>
<proteinExistence type="inferred from homology"/>
<dbReference type="PANTHER" id="PTHR12991">
    <property type="entry name" value="NITROGEN PERMEASE REGULATOR 2/TUMOR SUPPRESSOR CANDIDATE 4"/>
    <property type="match status" value="1"/>
</dbReference>
<comment type="similarity">
    <text evidence="1">Belongs to the NPR2 family.</text>
</comment>
<evidence type="ECO:0000313" key="3">
    <source>
        <dbReference type="Proteomes" id="UP000291022"/>
    </source>
</evidence>
<dbReference type="GO" id="GO:0002181">
    <property type="term" value="P:cytoplasmic translation"/>
    <property type="evidence" value="ECO:0007669"/>
    <property type="project" value="Ensembl"/>
</dbReference>
<evidence type="ECO:0000313" key="2">
    <source>
        <dbReference type="Ensembl" id="ENSUAMP00000037407.1"/>
    </source>
</evidence>
<dbReference type="GO" id="GO:1904262">
    <property type="term" value="P:negative regulation of TORC1 signaling"/>
    <property type="evidence" value="ECO:0007669"/>
    <property type="project" value="Ensembl"/>
</dbReference>
<dbReference type="GO" id="GO:0034198">
    <property type="term" value="P:cellular response to amino acid starvation"/>
    <property type="evidence" value="ECO:0007669"/>
    <property type="project" value="Ensembl"/>
</dbReference>